<dbReference type="EMBL" id="FLUL01000001">
    <property type="protein sequence ID" value="SBV90643.1"/>
    <property type="molecule type" value="Genomic_DNA"/>
</dbReference>
<sequence>MFHLFLGTSSFKLKKQENYEKYKKQIYNSTFGFSCNACSNLL</sequence>
<reference evidence="1" key="1">
    <citation type="submission" date="2016-04" db="EMBL/GenBank/DDBJ databases">
        <authorList>
            <person name="Evans L.H."/>
            <person name="Alamgir A."/>
            <person name="Owens N."/>
            <person name="Weber N.D."/>
            <person name="Virtaneva K."/>
            <person name="Barbian K."/>
            <person name="Babar A."/>
            <person name="Rosenke K."/>
        </authorList>
    </citation>
    <scope>NUCLEOTIDE SEQUENCE</scope>
    <source>
        <strain evidence="1">86-2</strain>
    </source>
</reference>
<dbReference type="AlphaFoldDB" id="A0A212ITY8"/>
<proteinExistence type="predicted"/>
<accession>A0A212ITY8</accession>
<evidence type="ECO:0000313" key="1">
    <source>
        <dbReference type="EMBL" id="SBV90643.1"/>
    </source>
</evidence>
<protein>
    <submittedName>
        <fullName evidence="1">Uncharacterized protein</fullName>
    </submittedName>
</protein>
<organism evidence="1">
    <name type="scientific">uncultured Dysgonomonas sp</name>
    <dbReference type="NCBI Taxonomy" id="206096"/>
    <lineage>
        <taxon>Bacteria</taxon>
        <taxon>Pseudomonadati</taxon>
        <taxon>Bacteroidota</taxon>
        <taxon>Bacteroidia</taxon>
        <taxon>Bacteroidales</taxon>
        <taxon>Dysgonomonadaceae</taxon>
        <taxon>Dysgonomonas</taxon>
        <taxon>environmental samples</taxon>
    </lineage>
</organism>
<gene>
    <name evidence="1" type="ORF">KL86DYS2_10039</name>
</gene>
<name>A0A212ITY8_9BACT</name>